<dbReference type="Proteomes" id="UP001595884">
    <property type="component" value="Unassembled WGS sequence"/>
</dbReference>
<name>A0ABV9MNL2_9MICC</name>
<evidence type="ECO:0000313" key="1">
    <source>
        <dbReference type="EMBL" id="MFC4716303.1"/>
    </source>
</evidence>
<reference evidence="2" key="1">
    <citation type="journal article" date="2019" name="Int. J. Syst. Evol. Microbiol.">
        <title>The Global Catalogue of Microorganisms (GCM) 10K type strain sequencing project: providing services to taxonomists for standard genome sequencing and annotation.</title>
        <authorList>
            <consortium name="The Broad Institute Genomics Platform"/>
            <consortium name="The Broad Institute Genome Sequencing Center for Infectious Disease"/>
            <person name="Wu L."/>
            <person name="Ma J."/>
        </authorList>
    </citation>
    <scope>NUCLEOTIDE SEQUENCE [LARGE SCALE GENOMIC DNA]</scope>
    <source>
        <strain evidence="2">CGMCC 1.12849</strain>
    </source>
</reference>
<proteinExistence type="predicted"/>
<dbReference type="EMBL" id="JBHSHE010000038">
    <property type="protein sequence ID" value="MFC4716303.1"/>
    <property type="molecule type" value="Genomic_DNA"/>
</dbReference>
<dbReference type="InterPro" id="IPR038570">
    <property type="entry name" value="HicA_sf"/>
</dbReference>
<organism evidence="1 2">
    <name type="scientific">Glutamicibacter bergerei</name>
    <dbReference type="NCBI Taxonomy" id="256702"/>
    <lineage>
        <taxon>Bacteria</taxon>
        <taxon>Bacillati</taxon>
        <taxon>Actinomycetota</taxon>
        <taxon>Actinomycetes</taxon>
        <taxon>Micrococcales</taxon>
        <taxon>Micrococcaceae</taxon>
        <taxon>Glutamicibacter</taxon>
    </lineage>
</organism>
<sequence length="236" mass="26231">MMKQADLVKRVRKMAKEVDLSFELKREGGNHTIYELGGKKIVVPRHREINELTTKGILKTAEEAVASHTKKIRRRNPRGHQMKITAIATQSEGWWAIEVPEVGFMTQAKRLTEIENMARSLVVDVLEIKPETVEVEVKVVLDDEIANTVKEAVSQMREAQKQLAAASKASFDAVNELRNRTGLSVREVAKLLQISAGRVTQISQKDAPATAPVEGEGNFHVLTAAESKRADFVLAN</sequence>
<dbReference type="SUPFAM" id="SSF54786">
    <property type="entry name" value="YcfA/nrd intein domain"/>
    <property type="match status" value="1"/>
</dbReference>
<accession>A0ABV9MNL2</accession>
<protein>
    <submittedName>
        <fullName evidence="1">Type II toxin-antitoxin system HicA family toxin</fullName>
    </submittedName>
</protein>
<evidence type="ECO:0000313" key="2">
    <source>
        <dbReference type="Proteomes" id="UP001595884"/>
    </source>
</evidence>
<dbReference type="Gene3D" id="3.30.920.30">
    <property type="entry name" value="Hypothetical protein"/>
    <property type="match status" value="1"/>
</dbReference>
<keyword evidence="2" id="KW-1185">Reference proteome</keyword>
<dbReference type="RefSeq" id="WP_346059949.1">
    <property type="nucleotide sequence ID" value="NZ_BAAAVQ010000068.1"/>
</dbReference>
<gene>
    <name evidence="1" type="ORF">ACFO7V_09140</name>
</gene>
<comment type="caution">
    <text evidence="1">The sequence shown here is derived from an EMBL/GenBank/DDBJ whole genome shotgun (WGS) entry which is preliminary data.</text>
</comment>